<accession>A0A915E4Y4</accession>
<protein>
    <submittedName>
        <fullName evidence="2">LisH domain-containing protein</fullName>
    </submittedName>
</protein>
<proteinExistence type="predicted"/>
<sequence length="99" mass="11019">MGDSGRSALSDSLGDHHLDPEMYEKLKKFLRNNGLTNTEKIFAAEAAELNLGGECSHSVLESTSNLTMPLRGTSFAPYAFLTIDVLNIRWCLFAEIRLR</sequence>
<organism evidence="1 2">
    <name type="scientific">Ditylenchus dipsaci</name>
    <dbReference type="NCBI Taxonomy" id="166011"/>
    <lineage>
        <taxon>Eukaryota</taxon>
        <taxon>Metazoa</taxon>
        <taxon>Ecdysozoa</taxon>
        <taxon>Nematoda</taxon>
        <taxon>Chromadorea</taxon>
        <taxon>Rhabditida</taxon>
        <taxon>Tylenchina</taxon>
        <taxon>Tylenchomorpha</taxon>
        <taxon>Sphaerularioidea</taxon>
        <taxon>Anguinidae</taxon>
        <taxon>Anguininae</taxon>
        <taxon>Ditylenchus</taxon>
    </lineage>
</organism>
<dbReference type="Proteomes" id="UP000887574">
    <property type="component" value="Unplaced"/>
</dbReference>
<name>A0A915E4Y4_9BILA</name>
<reference evidence="2" key="1">
    <citation type="submission" date="2022-11" db="UniProtKB">
        <authorList>
            <consortium name="WormBaseParasite"/>
        </authorList>
    </citation>
    <scope>IDENTIFICATION</scope>
</reference>
<evidence type="ECO:0000313" key="1">
    <source>
        <dbReference type="Proteomes" id="UP000887574"/>
    </source>
</evidence>
<dbReference type="AlphaFoldDB" id="A0A915E4Y4"/>
<dbReference type="WBParaSite" id="jg26752">
    <property type="protein sequence ID" value="jg26752"/>
    <property type="gene ID" value="jg26752"/>
</dbReference>
<evidence type="ECO:0000313" key="2">
    <source>
        <dbReference type="WBParaSite" id="jg26752"/>
    </source>
</evidence>
<keyword evidence="1" id="KW-1185">Reference proteome</keyword>